<accession>A0A8S9XFD0</accession>
<dbReference type="GO" id="GO:0000398">
    <property type="term" value="P:mRNA splicing, via spliceosome"/>
    <property type="evidence" value="ECO:0007669"/>
    <property type="project" value="TreeGrafter"/>
</dbReference>
<name>A0A8S9XFD0_APOLU</name>
<dbReference type="PANTHER" id="PTHR48026:SF14">
    <property type="entry name" value="HETEROGENEOUS NUCLEAR RIBONUCLEOPROTEIN A1"/>
    <property type="match status" value="1"/>
</dbReference>
<dbReference type="AlphaFoldDB" id="A0A8S9XFD0"/>
<comment type="caution">
    <text evidence="5">The sequence shown here is derived from an EMBL/GenBank/DDBJ whole genome shotgun (WGS) entry which is preliminary data.</text>
</comment>
<reference evidence="5" key="1">
    <citation type="journal article" date="2021" name="Mol. Ecol. Resour.">
        <title>Apolygus lucorum genome provides insights into omnivorousness and mesophyll feeding.</title>
        <authorList>
            <person name="Liu Y."/>
            <person name="Liu H."/>
            <person name="Wang H."/>
            <person name="Huang T."/>
            <person name="Liu B."/>
            <person name="Yang B."/>
            <person name="Yin L."/>
            <person name="Li B."/>
            <person name="Zhang Y."/>
            <person name="Zhang S."/>
            <person name="Jiang F."/>
            <person name="Zhang X."/>
            <person name="Ren Y."/>
            <person name="Wang B."/>
            <person name="Wang S."/>
            <person name="Lu Y."/>
            <person name="Wu K."/>
            <person name="Fan W."/>
            <person name="Wang G."/>
        </authorList>
    </citation>
    <scope>NUCLEOTIDE SEQUENCE</scope>
    <source>
        <strain evidence="5">12Hb</strain>
    </source>
</reference>
<feature type="region of interest" description="Disordered" evidence="3">
    <location>
        <begin position="129"/>
        <end position="257"/>
    </location>
</feature>
<dbReference type="InterPro" id="IPR035979">
    <property type="entry name" value="RBD_domain_sf"/>
</dbReference>
<feature type="compositionally biased region" description="Gly residues" evidence="3">
    <location>
        <begin position="133"/>
        <end position="142"/>
    </location>
</feature>
<dbReference type="InterPro" id="IPR012677">
    <property type="entry name" value="Nucleotide-bd_a/b_plait_sf"/>
</dbReference>
<feature type="compositionally biased region" description="Gly residues" evidence="3">
    <location>
        <begin position="170"/>
        <end position="195"/>
    </location>
</feature>
<dbReference type="Gene3D" id="3.30.70.330">
    <property type="match status" value="1"/>
</dbReference>
<dbReference type="GO" id="GO:0071013">
    <property type="term" value="C:catalytic step 2 spliceosome"/>
    <property type="evidence" value="ECO:0007669"/>
    <property type="project" value="TreeGrafter"/>
</dbReference>
<proteinExistence type="predicted"/>
<evidence type="ECO:0000256" key="1">
    <source>
        <dbReference type="ARBA" id="ARBA00022884"/>
    </source>
</evidence>
<feature type="non-terminal residue" evidence="5">
    <location>
        <position position="363"/>
    </location>
</feature>
<dbReference type="PANTHER" id="PTHR48026">
    <property type="entry name" value="HOMOLOGOUS TO DROSOPHILA SQD (SQUID) PROTEIN"/>
    <property type="match status" value="1"/>
</dbReference>
<keyword evidence="1 2" id="KW-0694">RNA-binding</keyword>
<dbReference type="InterPro" id="IPR000504">
    <property type="entry name" value="RRM_dom"/>
</dbReference>
<keyword evidence="6" id="KW-1185">Reference proteome</keyword>
<feature type="domain" description="RRM" evidence="4">
    <location>
        <begin position="52"/>
        <end position="130"/>
    </location>
</feature>
<dbReference type="SUPFAM" id="SSF54928">
    <property type="entry name" value="RNA-binding domain, RBD"/>
    <property type="match status" value="1"/>
</dbReference>
<sequence>VSRFGFITYSQGHMVDDAQSARPHRIDGRTVETKRAVPRTEIGRPEAGATVKKIFVGGLKDDLGEEELKSYFSEFGGVASVAIIMDRDTGKKRGFGFVEFDDYDTVDKVCLQGGSHTINGKRIDVKKAIGKNEMGGGKGGGRGGDRDMGPRGGNRGGGDRGGWNDSPRGGPRGGGGGGGWSSGGGGGNQAWGGSGPWENSNQGGGGGWSGGGGGGWDDGSSYGGGSGGGYNQGGGGYGGGGGPMRSSGGFNRSGGPYSVEQKRKQNIIVIGQNRIQVDRLRDQPTAVSPKVDCQQCLNMVSHSQVVIVVSLRHFVVSHRHFVVSHRRSAVSLRLVVIGHLHIVVLKKRVSSVFDHINRKNVQQ</sequence>
<protein>
    <recommendedName>
        <fullName evidence="4">RRM domain-containing protein</fullName>
    </recommendedName>
</protein>
<dbReference type="OrthoDB" id="1875751at2759"/>
<dbReference type="GO" id="GO:0003730">
    <property type="term" value="F:mRNA 3'-UTR binding"/>
    <property type="evidence" value="ECO:0007669"/>
    <property type="project" value="TreeGrafter"/>
</dbReference>
<dbReference type="PROSITE" id="PS50102">
    <property type="entry name" value="RRM"/>
    <property type="match status" value="1"/>
</dbReference>
<gene>
    <name evidence="5" type="ORF">GE061_018022</name>
</gene>
<dbReference type="EMBL" id="WIXP02000008">
    <property type="protein sequence ID" value="KAF6206786.1"/>
    <property type="molecule type" value="Genomic_DNA"/>
</dbReference>
<evidence type="ECO:0000313" key="6">
    <source>
        <dbReference type="Proteomes" id="UP000466442"/>
    </source>
</evidence>
<dbReference type="Proteomes" id="UP000466442">
    <property type="component" value="Unassembled WGS sequence"/>
</dbReference>
<evidence type="ECO:0000313" key="5">
    <source>
        <dbReference type="EMBL" id="KAF6206786.1"/>
    </source>
</evidence>
<feature type="compositionally biased region" description="Gly residues" evidence="3">
    <location>
        <begin position="202"/>
        <end position="243"/>
    </location>
</feature>
<dbReference type="SMART" id="SM00360">
    <property type="entry name" value="RRM"/>
    <property type="match status" value="1"/>
</dbReference>
<evidence type="ECO:0000259" key="4">
    <source>
        <dbReference type="PROSITE" id="PS50102"/>
    </source>
</evidence>
<evidence type="ECO:0000256" key="2">
    <source>
        <dbReference type="PROSITE-ProRule" id="PRU00176"/>
    </source>
</evidence>
<dbReference type="Pfam" id="PF00076">
    <property type="entry name" value="RRM_1"/>
    <property type="match status" value="1"/>
</dbReference>
<evidence type="ECO:0000256" key="3">
    <source>
        <dbReference type="SAM" id="MobiDB-lite"/>
    </source>
</evidence>
<feature type="compositionally biased region" description="Gly residues" evidence="3">
    <location>
        <begin position="150"/>
        <end position="161"/>
    </location>
</feature>
<organism evidence="5 6">
    <name type="scientific">Apolygus lucorum</name>
    <name type="common">Small green plant bug</name>
    <name type="synonym">Lygocoris lucorum</name>
    <dbReference type="NCBI Taxonomy" id="248454"/>
    <lineage>
        <taxon>Eukaryota</taxon>
        <taxon>Metazoa</taxon>
        <taxon>Ecdysozoa</taxon>
        <taxon>Arthropoda</taxon>
        <taxon>Hexapoda</taxon>
        <taxon>Insecta</taxon>
        <taxon>Pterygota</taxon>
        <taxon>Neoptera</taxon>
        <taxon>Paraneoptera</taxon>
        <taxon>Hemiptera</taxon>
        <taxon>Heteroptera</taxon>
        <taxon>Panheteroptera</taxon>
        <taxon>Cimicomorpha</taxon>
        <taxon>Miridae</taxon>
        <taxon>Mirini</taxon>
        <taxon>Apolygus</taxon>
    </lineage>
</organism>